<dbReference type="EMBL" id="JMTB01000245">
    <property type="protein sequence ID" value="KFB90767.1"/>
    <property type="molecule type" value="Genomic_DNA"/>
</dbReference>
<protein>
    <submittedName>
        <fullName evidence="1">Uncharacterized protein</fullName>
    </submittedName>
</protein>
<organism evidence="1 2">
    <name type="scientific">Trabulsiella guamensis ATCC 49490</name>
    <dbReference type="NCBI Taxonomy" id="1005994"/>
    <lineage>
        <taxon>Bacteria</taxon>
        <taxon>Pseudomonadati</taxon>
        <taxon>Pseudomonadota</taxon>
        <taxon>Gammaproteobacteria</taxon>
        <taxon>Enterobacterales</taxon>
        <taxon>Enterobacteriaceae</taxon>
        <taxon>Trabulsiella</taxon>
    </lineage>
</organism>
<evidence type="ECO:0000313" key="2">
    <source>
        <dbReference type="Proteomes" id="UP000028630"/>
    </source>
</evidence>
<sequence>MLLAREAARIEGGFTFGFDFAAVDTDGRHTQNVCHAASLLQFELDETGQNAQLVHQVRVADEVKAVRIVR</sequence>
<evidence type="ECO:0000313" key="1">
    <source>
        <dbReference type="EMBL" id="KFB90767.1"/>
    </source>
</evidence>
<comment type="caution">
    <text evidence="1">The sequence shown here is derived from an EMBL/GenBank/DDBJ whole genome shotgun (WGS) entry which is preliminary data.</text>
</comment>
<keyword evidence="2" id="KW-1185">Reference proteome</keyword>
<name>A0A084YZX3_9ENTR</name>
<reference evidence="2" key="1">
    <citation type="submission" date="2014-05" db="EMBL/GenBank/DDBJ databases">
        <title>ATOL: Assembling a taxonomically balanced genome-scale reconstruction of the evolutionary history of the Enterobacteriaceae.</title>
        <authorList>
            <person name="Plunkett G. III"/>
            <person name="Neeno-Eckwall E.C."/>
            <person name="Glasner J.D."/>
            <person name="Perna N.T."/>
        </authorList>
    </citation>
    <scope>NUCLEOTIDE SEQUENCE [LARGE SCALE GENOMIC DNA]</scope>
    <source>
        <strain evidence="2">ATCC 49490</strain>
    </source>
</reference>
<proteinExistence type="predicted"/>
<feature type="non-terminal residue" evidence="1">
    <location>
        <position position="70"/>
    </location>
</feature>
<dbReference type="Proteomes" id="UP000028630">
    <property type="component" value="Unassembled WGS sequence"/>
</dbReference>
<gene>
    <name evidence="1" type="ORF">GTGU_04805</name>
</gene>
<dbReference type="AlphaFoldDB" id="A0A084YZX3"/>
<accession>A0A084YZX3</accession>